<dbReference type="InterPro" id="IPR011611">
    <property type="entry name" value="PfkB_dom"/>
</dbReference>
<keyword evidence="5 7" id="KW-0067">ATP-binding</keyword>
<evidence type="ECO:0000256" key="7">
    <source>
        <dbReference type="PIRNR" id="PIRNR000535"/>
    </source>
</evidence>
<dbReference type="GO" id="GO:0009024">
    <property type="term" value="F:tagatose-6-phosphate kinase activity"/>
    <property type="evidence" value="ECO:0007669"/>
    <property type="project" value="UniProtKB-EC"/>
</dbReference>
<comment type="caution">
    <text evidence="10">The sequence shown here is derived from an EMBL/GenBank/DDBJ whole genome shotgun (WGS) entry which is preliminary data.</text>
</comment>
<dbReference type="InterPro" id="IPR029056">
    <property type="entry name" value="Ribokinase-like"/>
</dbReference>
<proteinExistence type="inferred from homology"/>
<comment type="function">
    <text evidence="8">Catalyzes the ATP-dependent phosphorylation of fructose-l-phosphate to fructose-l,6-bisphosphate.</text>
</comment>
<feature type="domain" description="Carbohydrate kinase PfkB" evidence="9">
    <location>
        <begin position="10"/>
        <end position="291"/>
    </location>
</feature>
<comment type="pathway">
    <text evidence="7">Carbohydrate metabolism; D-tagatose 6-phosphate degradation; D-glyceraldehyde 3-phosphate and glycerone phosphate from D-tagatose 6-phosphate: step 1/2.</text>
</comment>
<dbReference type="NCBIfam" id="TIGR03168">
    <property type="entry name" value="1-PFK"/>
    <property type="match status" value="1"/>
</dbReference>
<reference evidence="10" key="1">
    <citation type="journal article" date="2021" name="PeerJ">
        <title>Extensive microbial diversity within the chicken gut microbiome revealed by metagenomics and culture.</title>
        <authorList>
            <person name="Gilroy R."/>
            <person name="Ravi A."/>
            <person name="Getino M."/>
            <person name="Pursley I."/>
            <person name="Horton D.L."/>
            <person name="Alikhan N.F."/>
            <person name="Baker D."/>
            <person name="Gharbi K."/>
            <person name="Hall N."/>
            <person name="Watson M."/>
            <person name="Adriaenssens E.M."/>
            <person name="Foster-Nyarko E."/>
            <person name="Jarju S."/>
            <person name="Secka A."/>
            <person name="Antonio M."/>
            <person name="Oren A."/>
            <person name="Chaudhuri R.R."/>
            <person name="La Ragione R."/>
            <person name="Hildebrand F."/>
            <person name="Pallen M.J."/>
        </authorList>
    </citation>
    <scope>NUCLEOTIDE SEQUENCE</scope>
    <source>
        <strain evidence="10">CHK185-1770</strain>
    </source>
</reference>
<dbReference type="GO" id="GO:0005524">
    <property type="term" value="F:ATP binding"/>
    <property type="evidence" value="ECO:0007669"/>
    <property type="project" value="UniProtKB-UniRule"/>
</dbReference>
<dbReference type="SUPFAM" id="SSF53613">
    <property type="entry name" value="Ribokinase-like"/>
    <property type="match status" value="1"/>
</dbReference>
<gene>
    <name evidence="10" type="primary">pfkB</name>
    <name evidence="10" type="ORF">H9710_00595</name>
</gene>
<dbReference type="PROSITE" id="PS00584">
    <property type="entry name" value="PFKB_KINASES_2"/>
    <property type="match status" value="1"/>
</dbReference>
<sequence>MIVTVTLNPALDYLIPLDQVHPGTIHRFSRGTFAPGGKGVNVSLLLTSLGVENRALGLAAGFSGKEICRLLEEQGCTADFVHMETGYSRINVKLRCPTGQETDFNGEGPEIPGPAVDALVEKLQALQPEDFLVLAGSLPQGLPETAWPRLLETCRRRGARLVVDTTGNALLAALPYGPFLVKPNQEELGALFGVEITSPLQAKEYGQQLQRMGARNVVVSLGEKGALLLEEGGRALFCHGVKGDTVSTVGAGDSLVAGFLYGYRLHGTLEGGLRWGVAAGTATAFQEGIATGDQVKRQFPAVENPHLL</sequence>
<evidence type="ECO:0000313" key="11">
    <source>
        <dbReference type="Proteomes" id="UP000826793"/>
    </source>
</evidence>
<dbReference type="CDD" id="cd01164">
    <property type="entry name" value="FruK_PfkB_like"/>
    <property type="match status" value="1"/>
</dbReference>
<evidence type="ECO:0000313" key="10">
    <source>
        <dbReference type="EMBL" id="HJB97062.1"/>
    </source>
</evidence>
<comment type="catalytic activity">
    <reaction evidence="6 8">
        <text>beta-D-fructose 1-phosphate + ATP = beta-D-fructose 1,6-bisphosphate + ADP + H(+)</text>
        <dbReference type="Rhea" id="RHEA:14213"/>
        <dbReference type="ChEBI" id="CHEBI:15378"/>
        <dbReference type="ChEBI" id="CHEBI:30616"/>
        <dbReference type="ChEBI" id="CHEBI:32966"/>
        <dbReference type="ChEBI" id="CHEBI:138881"/>
        <dbReference type="ChEBI" id="CHEBI:456216"/>
        <dbReference type="EC" id="2.7.1.56"/>
    </reaction>
</comment>
<evidence type="ECO:0000256" key="6">
    <source>
        <dbReference type="ARBA" id="ARBA00047745"/>
    </source>
</evidence>
<keyword evidence="3 7" id="KW-0547">Nucleotide-binding</keyword>
<organism evidence="10 11">
    <name type="scientific">Candidatus Acutalibacter pullicola</name>
    <dbReference type="NCBI Taxonomy" id="2838417"/>
    <lineage>
        <taxon>Bacteria</taxon>
        <taxon>Bacillati</taxon>
        <taxon>Bacillota</taxon>
        <taxon>Clostridia</taxon>
        <taxon>Eubacteriales</taxon>
        <taxon>Acutalibacteraceae</taxon>
        <taxon>Acutalibacter</taxon>
    </lineage>
</organism>
<evidence type="ECO:0000259" key="9">
    <source>
        <dbReference type="Pfam" id="PF00294"/>
    </source>
</evidence>
<evidence type="ECO:0000256" key="2">
    <source>
        <dbReference type="ARBA" id="ARBA00022679"/>
    </source>
</evidence>
<dbReference type="Gene3D" id="3.40.1190.20">
    <property type="match status" value="1"/>
</dbReference>
<evidence type="ECO:0000256" key="5">
    <source>
        <dbReference type="ARBA" id="ARBA00022840"/>
    </source>
</evidence>
<dbReference type="EMBL" id="DWXG01000004">
    <property type="protein sequence ID" value="HJB97062.1"/>
    <property type="molecule type" value="Genomic_DNA"/>
</dbReference>
<comment type="similarity">
    <text evidence="1">Belongs to the carbohydrate kinase pfkB family.</text>
</comment>
<dbReference type="Pfam" id="PF00294">
    <property type="entry name" value="PfkB"/>
    <property type="match status" value="1"/>
</dbReference>
<dbReference type="GO" id="GO:0044281">
    <property type="term" value="P:small molecule metabolic process"/>
    <property type="evidence" value="ECO:0007669"/>
    <property type="project" value="UniProtKB-ARBA"/>
</dbReference>
<reference evidence="10" key="2">
    <citation type="submission" date="2021-04" db="EMBL/GenBank/DDBJ databases">
        <authorList>
            <person name="Gilroy R."/>
        </authorList>
    </citation>
    <scope>NUCLEOTIDE SEQUENCE</scope>
    <source>
        <strain evidence="10">CHK185-1770</strain>
    </source>
</reference>
<evidence type="ECO:0000256" key="8">
    <source>
        <dbReference type="RuleBase" id="RU369061"/>
    </source>
</evidence>
<dbReference type="EC" id="2.7.1.144" evidence="7"/>
<evidence type="ECO:0000256" key="4">
    <source>
        <dbReference type="ARBA" id="ARBA00022777"/>
    </source>
</evidence>
<dbReference type="AlphaFoldDB" id="A0A9D2MT60"/>
<keyword evidence="2 7" id="KW-0808">Transferase</keyword>
<dbReference type="GO" id="GO:0005988">
    <property type="term" value="P:lactose metabolic process"/>
    <property type="evidence" value="ECO:0007669"/>
    <property type="project" value="UniProtKB-KW"/>
</dbReference>
<dbReference type="FunFam" id="3.40.1190.20:FF:000001">
    <property type="entry name" value="Phosphofructokinase"/>
    <property type="match status" value="1"/>
</dbReference>
<comment type="similarity">
    <text evidence="7">Belongs to the carbohydrate kinase PfkB family. LacC subfamily.</text>
</comment>
<dbReference type="InterPro" id="IPR017583">
    <property type="entry name" value="Tagatose/fructose_Pkinase"/>
</dbReference>
<keyword evidence="4 8" id="KW-0418">Kinase</keyword>
<protein>
    <recommendedName>
        <fullName evidence="7">Tagatose-6-phosphate kinase</fullName>
        <ecNumber evidence="7">2.7.1.144</ecNumber>
    </recommendedName>
</protein>
<comment type="catalytic activity">
    <reaction evidence="7">
        <text>D-tagatofuranose 6-phosphate + ATP = D-tagatofuranose 1,6-bisphosphate + ADP + H(+)</text>
        <dbReference type="Rhea" id="RHEA:12420"/>
        <dbReference type="ChEBI" id="CHEBI:15378"/>
        <dbReference type="ChEBI" id="CHEBI:30616"/>
        <dbReference type="ChEBI" id="CHEBI:58694"/>
        <dbReference type="ChEBI" id="CHEBI:58695"/>
        <dbReference type="ChEBI" id="CHEBI:456216"/>
        <dbReference type="EC" id="2.7.1.144"/>
    </reaction>
</comment>
<dbReference type="GO" id="GO:0016052">
    <property type="term" value="P:carbohydrate catabolic process"/>
    <property type="evidence" value="ECO:0007669"/>
    <property type="project" value="UniProtKB-ARBA"/>
</dbReference>
<dbReference type="Proteomes" id="UP000826793">
    <property type="component" value="Unassembled WGS sequence"/>
</dbReference>
<dbReference type="PANTHER" id="PTHR46566:SF1">
    <property type="entry name" value="1-PHOSPHOFRUCTOKINASE"/>
    <property type="match status" value="1"/>
</dbReference>
<dbReference type="GO" id="GO:0005829">
    <property type="term" value="C:cytosol"/>
    <property type="evidence" value="ECO:0007669"/>
    <property type="project" value="TreeGrafter"/>
</dbReference>
<dbReference type="InterPro" id="IPR002173">
    <property type="entry name" value="Carboh/pur_kinase_PfkB_CS"/>
</dbReference>
<dbReference type="GO" id="GO:0008662">
    <property type="term" value="F:1-phosphofructokinase activity"/>
    <property type="evidence" value="ECO:0007669"/>
    <property type="project" value="UniProtKB-UniRule"/>
</dbReference>
<dbReference type="PIRSF" id="PIRSF000535">
    <property type="entry name" value="1PFK/6PFK/LacC"/>
    <property type="match status" value="1"/>
</dbReference>
<dbReference type="InterPro" id="IPR022463">
    <property type="entry name" value="1-PFruKinase"/>
</dbReference>
<evidence type="ECO:0000256" key="3">
    <source>
        <dbReference type="ARBA" id="ARBA00022741"/>
    </source>
</evidence>
<evidence type="ECO:0000256" key="1">
    <source>
        <dbReference type="ARBA" id="ARBA00005380"/>
    </source>
</evidence>
<dbReference type="PANTHER" id="PTHR46566">
    <property type="entry name" value="1-PHOSPHOFRUCTOKINASE-RELATED"/>
    <property type="match status" value="1"/>
</dbReference>
<dbReference type="NCBIfam" id="TIGR03828">
    <property type="entry name" value="pfkB"/>
    <property type="match status" value="1"/>
</dbReference>
<name>A0A9D2MT60_9FIRM</name>
<keyword evidence="7" id="KW-0423">Lactose metabolism</keyword>
<accession>A0A9D2MT60</accession>